<dbReference type="InterPro" id="IPR013538">
    <property type="entry name" value="ASHA1/2-like_C"/>
</dbReference>
<dbReference type="CDD" id="cd07814">
    <property type="entry name" value="SRPBCC_CalC_Aha1-like"/>
    <property type="match status" value="1"/>
</dbReference>
<dbReference type="Gene3D" id="3.30.530.20">
    <property type="match status" value="1"/>
</dbReference>
<dbReference type="AlphaFoldDB" id="A0A069PKW7"/>
<organism evidence="3 4">
    <name type="scientific">Caballeronia glathei</name>
    <dbReference type="NCBI Taxonomy" id="60547"/>
    <lineage>
        <taxon>Bacteria</taxon>
        <taxon>Pseudomonadati</taxon>
        <taxon>Pseudomonadota</taxon>
        <taxon>Betaproteobacteria</taxon>
        <taxon>Burkholderiales</taxon>
        <taxon>Burkholderiaceae</taxon>
        <taxon>Caballeronia</taxon>
    </lineage>
</organism>
<feature type="domain" description="Activator of Hsp90 ATPase homologue 1/2-like C-terminal" evidence="2">
    <location>
        <begin position="14"/>
        <end position="140"/>
    </location>
</feature>
<dbReference type="EMBL" id="JFHC01000119">
    <property type="protein sequence ID" value="KDR37956.1"/>
    <property type="molecule type" value="Genomic_DNA"/>
</dbReference>
<evidence type="ECO:0000313" key="4">
    <source>
        <dbReference type="Proteomes" id="UP000027466"/>
    </source>
</evidence>
<name>A0A069PKW7_9BURK</name>
<keyword evidence="4" id="KW-1185">Reference proteome</keyword>
<sequence>MSEKPSLTLVRRLNAPPAKVFAAWTDPAQITQWMGPGDVVCLHAQADVRTGGRYRIVMRSPGGEEHDVSGVYREVVPDAKLVFTWAWRSTPERESLVTVALRPDGEATELTLTHEQFFDEAARDRHREGWSSGLDKLVRYCA</sequence>
<evidence type="ECO:0000313" key="3">
    <source>
        <dbReference type="EMBL" id="KDR37956.1"/>
    </source>
</evidence>
<evidence type="ECO:0000256" key="1">
    <source>
        <dbReference type="ARBA" id="ARBA00006817"/>
    </source>
</evidence>
<dbReference type="STRING" id="60547.GCA_000751215_04561"/>
<dbReference type="Proteomes" id="UP000027466">
    <property type="component" value="Unassembled WGS sequence"/>
</dbReference>
<dbReference type="Pfam" id="PF08327">
    <property type="entry name" value="AHSA1"/>
    <property type="match status" value="1"/>
</dbReference>
<comment type="caution">
    <text evidence="3">The sequence shown here is derived from an EMBL/GenBank/DDBJ whole genome shotgun (WGS) entry which is preliminary data.</text>
</comment>
<evidence type="ECO:0000259" key="2">
    <source>
        <dbReference type="Pfam" id="PF08327"/>
    </source>
</evidence>
<accession>A0A069PKW7</accession>
<dbReference type="SUPFAM" id="SSF55961">
    <property type="entry name" value="Bet v1-like"/>
    <property type="match status" value="1"/>
</dbReference>
<proteinExistence type="inferred from homology"/>
<comment type="similarity">
    <text evidence="1">Belongs to the AHA1 family.</text>
</comment>
<reference evidence="3 4" key="1">
    <citation type="submission" date="2014-03" db="EMBL/GenBank/DDBJ databases">
        <title>Draft Genome Sequences of Four Burkholderia Strains.</title>
        <authorList>
            <person name="Liu X.Y."/>
            <person name="Li C.X."/>
            <person name="Xu J.H."/>
        </authorList>
    </citation>
    <scope>NUCLEOTIDE SEQUENCE [LARGE SCALE GENOMIC DNA]</scope>
    <source>
        <strain evidence="3 4">DSM 50014</strain>
    </source>
</reference>
<protein>
    <submittedName>
        <fullName evidence="3">ATPase</fullName>
    </submittedName>
</protein>
<dbReference type="InterPro" id="IPR023393">
    <property type="entry name" value="START-like_dom_sf"/>
</dbReference>
<gene>
    <name evidence="3" type="ORF">BG61_04870</name>
</gene>
<dbReference type="RefSeq" id="WP_035935723.1">
    <property type="nucleotide sequence ID" value="NZ_CADFFX010000002.1"/>
</dbReference>